<evidence type="ECO:0000256" key="3">
    <source>
        <dbReference type="ARBA" id="ARBA00023204"/>
    </source>
</evidence>
<dbReference type="Pfam" id="PF08676">
    <property type="entry name" value="MutL_C"/>
    <property type="match status" value="1"/>
</dbReference>
<keyword evidence="8" id="KW-0540">Nuclease</keyword>
<evidence type="ECO:0000259" key="7">
    <source>
        <dbReference type="SMART" id="SM01340"/>
    </source>
</evidence>
<accession>A0A9D0Z4A5</accession>
<dbReference type="GO" id="GO:0030983">
    <property type="term" value="F:mismatched DNA binding"/>
    <property type="evidence" value="ECO:0007669"/>
    <property type="project" value="InterPro"/>
</dbReference>
<comment type="caution">
    <text evidence="8">The sequence shown here is derived from an EMBL/GenBank/DDBJ whole genome shotgun (WGS) entry which is preliminary data.</text>
</comment>
<dbReference type="GO" id="GO:0006298">
    <property type="term" value="P:mismatch repair"/>
    <property type="evidence" value="ECO:0007669"/>
    <property type="project" value="UniProtKB-UniRule"/>
</dbReference>
<evidence type="ECO:0000313" key="8">
    <source>
        <dbReference type="EMBL" id="HIQ68966.1"/>
    </source>
</evidence>
<organism evidence="8 9">
    <name type="scientific">Candidatus Avoscillospira stercorigallinarum</name>
    <dbReference type="NCBI Taxonomy" id="2840708"/>
    <lineage>
        <taxon>Bacteria</taxon>
        <taxon>Bacillati</taxon>
        <taxon>Bacillota</taxon>
        <taxon>Clostridia</taxon>
        <taxon>Eubacteriales</taxon>
        <taxon>Oscillospiraceae</taxon>
        <taxon>Oscillospiraceae incertae sedis</taxon>
        <taxon>Candidatus Avoscillospira</taxon>
    </lineage>
</organism>
<dbReference type="HAMAP" id="MF_00149">
    <property type="entry name" value="DNA_mis_repair"/>
    <property type="match status" value="1"/>
</dbReference>
<evidence type="ECO:0000256" key="5">
    <source>
        <dbReference type="SAM" id="MobiDB-lite"/>
    </source>
</evidence>
<evidence type="ECO:0000256" key="2">
    <source>
        <dbReference type="ARBA" id="ARBA00022763"/>
    </source>
</evidence>
<dbReference type="InterPro" id="IPR013507">
    <property type="entry name" value="DNA_mismatch_S5_2-like"/>
</dbReference>
<comment type="function">
    <text evidence="4">This protein is involved in the repair of mismatches in DNA. It is required for dam-dependent methyl-directed DNA mismatch repair. May act as a 'molecular matchmaker', a protein that promotes the formation of a stable complex between two or more DNA-binding proteins in an ATP-dependent manner without itself being part of a final effector complex.</text>
</comment>
<evidence type="ECO:0000256" key="4">
    <source>
        <dbReference type="HAMAP-Rule" id="MF_00149"/>
    </source>
</evidence>
<feature type="domain" description="DNA mismatch repair protein S5" evidence="7">
    <location>
        <begin position="208"/>
        <end position="326"/>
    </location>
</feature>
<dbReference type="AlphaFoldDB" id="A0A9D0Z4A5"/>
<dbReference type="NCBIfam" id="TIGR00585">
    <property type="entry name" value="mutl"/>
    <property type="match status" value="1"/>
</dbReference>
<dbReference type="Gene3D" id="3.30.1540.20">
    <property type="entry name" value="MutL, C-terminal domain, dimerisation subdomain"/>
    <property type="match status" value="1"/>
</dbReference>
<dbReference type="InterPro" id="IPR042121">
    <property type="entry name" value="MutL_C_regsub"/>
</dbReference>
<gene>
    <name evidence="4 8" type="primary">mutL</name>
    <name evidence="8" type="ORF">IAA67_01350</name>
</gene>
<dbReference type="Pfam" id="PF01119">
    <property type="entry name" value="DNA_mis_repair"/>
    <property type="match status" value="1"/>
</dbReference>
<keyword evidence="8" id="KW-0378">Hydrolase</keyword>
<dbReference type="CDD" id="cd16926">
    <property type="entry name" value="HATPase_MutL-MLH-PMS-like"/>
    <property type="match status" value="1"/>
</dbReference>
<dbReference type="PANTHER" id="PTHR10073">
    <property type="entry name" value="DNA MISMATCH REPAIR PROTEIN MLH, PMS, MUTL"/>
    <property type="match status" value="1"/>
</dbReference>
<sequence>MPKILELDRHVADLIAAGEVVERPASAAKELMENALDAGAKQITVEIQHGGMTYLRVTDNGCGIDPADVETAFLRHATSKLRTKEDLAAIGTLGFRGEALAAIASVSKIDLLTKTAQAEGVSLHLEAGRVLDKRPAGCPDGTTIVVRDLFYNTPARLKFMKRDSVEASQVAGAVQRQALAHPDVAFRLIRDGEMLLKTAGNGDLLGTVYQVYGRQLAVDMVPVESKWDTLALSGFVTKPTATRGNRSYQQFFVNGRPVRSKLMTAALEEAYANQMMTGRYPSCVLILTLPIGAVDVNVHPAKTEVKFANERAVFDCVRYGVLSALNRNTARPEMKLSEQPRVREAAPSPQTVRAALETLRPQAAPAPQVSRAMAQVRQSPAVPTPGKAAAPIQAMLPRTPVQTPVRPAARPLTRPAAQPAAPEPVREPVPEPVQEVLEMAPVAPYRVVGEVLDTYIVIEQEGAVLFLDKHAAHERILFEKLRSSQEPVMAQVLLSPLAANLSPEEAGVVLARRELLEDYGYQVEDFGDGTVLLRQIPADLPESEAAPALQALAQQLLEGHSQDPRSLRDSLLHTIACKAAIKGGWKTAPEERDYLVREVLTRDDIRCCPHGRPVLLKLTKQQLERQFGRA</sequence>
<keyword evidence="8" id="KW-0255">Endonuclease</keyword>
<dbReference type="SUPFAM" id="SSF118116">
    <property type="entry name" value="DNA mismatch repair protein MutL"/>
    <property type="match status" value="1"/>
</dbReference>
<proteinExistence type="inferred from homology"/>
<reference evidence="8" key="2">
    <citation type="journal article" date="2021" name="PeerJ">
        <title>Extensive microbial diversity within the chicken gut microbiome revealed by metagenomics and culture.</title>
        <authorList>
            <person name="Gilroy R."/>
            <person name="Ravi A."/>
            <person name="Getino M."/>
            <person name="Pursley I."/>
            <person name="Horton D.L."/>
            <person name="Alikhan N.F."/>
            <person name="Baker D."/>
            <person name="Gharbi K."/>
            <person name="Hall N."/>
            <person name="Watson M."/>
            <person name="Adriaenssens E.M."/>
            <person name="Foster-Nyarko E."/>
            <person name="Jarju S."/>
            <person name="Secka A."/>
            <person name="Antonio M."/>
            <person name="Oren A."/>
            <person name="Chaudhuri R.R."/>
            <person name="La Ragione R."/>
            <person name="Hildebrand F."/>
            <person name="Pallen M.J."/>
        </authorList>
    </citation>
    <scope>NUCLEOTIDE SEQUENCE</scope>
    <source>
        <strain evidence="8">ChiSjej2B20-13462</strain>
    </source>
</reference>
<dbReference type="PROSITE" id="PS00058">
    <property type="entry name" value="DNA_MISMATCH_REPAIR_1"/>
    <property type="match status" value="1"/>
</dbReference>
<dbReference type="SUPFAM" id="SSF54211">
    <property type="entry name" value="Ribosomal protein S5 domain 2-like"/>
    <property type="match status" value="1"/>
</dbReference>
<dbReference type="InterPro" id="IPR042120">
    <property type="entry name" value="MutL_C_dimsub"/>
</dbReference>
<feature type="region of interest" description="Disordered" evidence="5">
    <location>
        <begin position="403"/>
        <end position="427"/>
    </location>
</feature>
<reference evidence="8" key="1">
    <citation type="submission" date="2020-10" db="EMBL/GenBank/DDBJ databases">
        <authorList>
            <person name="Gilroy R."/>
        </authorList>
    </citation>
    <scope>NUCLEOTIDE SEQUENCE</scope>
    <source>
        <strain evidence="8">ChiSjej2B20-13462</strain>
    </source>
</reference>
<dbReference type="InterPro" id="IPR038973">
    <property type="entry name" value="MutL/Mlh/Pms-like"/>
</dbReference>
<dbReference type="InterPro" id="IPR020568">
    <property type="entry name" value="Ribosomal_Su5_D2-typ_SF"/>
</dbReference>
<dbReference type="PANTHER" id="PTHR10073:SF12">
    <property type="entry name" value="DNA MISMATCH REPAIR PROTEIN MLH1"/>
    <property type="match status" value="1"/>
</dbReference>
<dbReference type="CDD" id="cd00782">
    <property type="entry name" value="MutL_Trans"/>
    <property type="match status" value="1"/>
</dbReference>
<dbReference type="SUPFAM" id="SSF55874">
    <property type="entry name" value="ATPase domain of HSP90 chaperone/DNA topoisomerase II/histidine kinase"/>
    <property type="match status" value="1"/>
</dbReference>
<evidence type="ECO:0000313" key="9">
    <source>
        <dbReference type="Proteomes" id="UP000886874"/>
    </source>
</evidence>
<dbReference type="InterPro" id="IPR036890">
    <property type="entry name" value="HATPase_C_sf"/>
</dbReference>
<dbReference type="Pfam" id="PF13589">
    <property type="entry name" value="HATPase_c_3"/>
    <property type="match status" value="1"/>
</dbReference>
<dbReference type="Gene3D" id="3.30.1370.100">
    <property type="entry name" value="MutL, C-terminal domain, regulatory subdomain"/>
    <property type="match status" value="1"/>
</dbReference>
<dbReference type="EMBL" id="DVFN01000016">
    <property type="protein sequence ID" value="HIQ68966.1"/>
    <property type="molecule type" value="Genomic_DNA"/>
</dbReference>
<dbReference type="InterPro" id="IPR014790">
    <property type="entry name" value="MutL_C"/>
</dbReference>
<dbReference type="FunFam" id="3.30.565.10:FF:000003">
    <property type="entry name" value="DNA mismatch repair endonuclease MutL"/>
    <property type="match status" value="1"/>
</dbReference>
<dbReference type="GO" id="GO:0140664">
    <property type="term" value="F:ATP-dependent DNA damage sensor activity"/>
    <property type="evidence" value="ECO:0007669"/>
    <property type="project" value="InterPro"/>
</dbReference>
<name>A0A9D0Z4A5_9FIRM</name>
<dbReference type="Gene3D" id="3.30.565.10">
    <property type="entry name" value="Histidine kinase-like ATPase, C-terminal domain"/>
    <property type="match status" value="1"/>
</dbReference>
<dbReference type="GO" id="GO:0004519">
    <property type="term" value="F:endonuclease activity"/>
    <property type="evidence" value="ECO:0007669"/>
    <property type="project" value="UniProtKB-KW"/>
</dbReference>
<dbReference type="GO" id="GO:0032300">
    <property type="term" value="C:mismatch repair complex"/>
    <property type="evidence" value="ECO:0007669"/>
    <property type="project" value="InterPro"/>
</dbReference>
<dbReference type="Gene3D" id="3.30.230.10">
    <property type="match status" value="1"/>
</dbReference>
<evidence type="ECO:0000256" key="1">
    <source>
        <dbReference type="ARBA" id="ARBA00006082"/>
    </source>
</evidence>
<keyword evidence="3 4" id="KW-0234">DNA repair</keyword>
<comment type="similarity">
    <text evidence="1 4">Belongs to the DNA mismatch repair MutL/HexB family.</text>
</comment>
<dbReference type="InterPro" id="IPR002099">
    <property type="entry name" value="MutL/Mlh/PMS"/>
</dbReference>
<dbReference type="InterPro" id="IPR014721">
    <property type="entry name" value="Ribsml_uS5_D2-typ_fold_subgr"/>
</dbReference>
<keyword evidence="2 4" id="KW-0227">DNA damage</keyword>
<dbReference type="InterPro" id="IPR014762">
    <property type="entry name" value="DNA_mismatch_repair_CS"/>
</dbReference>
<feature type="compositionally biased region" description="Low complexity" evidence="5">
    <location>
        <begin position="404"/>
        <end position="420"/>
    </location>
</feature>
<dbReference type="InterPro" id="IPR037198">
    <property type="entry name" value="MutL_C_sf"/>
</dbReference>
<dbReference type="SMART" id="SM01340">
    <property type="entry name" value="DNA_mis_repair"/>
    <property type="match status" value="1"/>
</dbReference>
<evidence type="ECO:0000259" key="6">
    <source>
        <dbReference type="SMART" id="SM00853"/>
    </source>
</evidence>
<dbReference type="GO" id="GO:0016887">
    <property type="term" value="F:ATP hydrolysis activity"/>
    <property type="evidence" value="ECO:0007669"/>
    <property type="project" value="InterPro"/>
</dbReference>
<dbReference type="InterPro" id="IPR020667">
    <property type="entry name" value="DNA_mismatch_repair_MutL"/>
</dbReference>
<protein>
    <recommendedName>
        <fullName evidence="4">DNA mismatch repair protein MutL</fullName>
    </recommendedName>
</protein>
<dbReference type="SMART" id="SM00853">
    <property type="entry name" value="MutL_C"/>
    <property type="match status" value="1"/>
</dbReference>
<dbReference type="Proteomes" id="UP000886874">
    <property type="component" value="Unassembled WGS sequence"/>
</dbReference>
<feature type="domain" description="MutL C-terminal dimerisation" evidence="6">
    <location>
        <begin position="447"/>
        <end position="587"/>
    </location>
</feature>
<dbReference type="GO" id="GO:0005524">
    <property type="term" value="F:ATP binding"/>
    <property type="evidence" value="ECO:0007669"/>
    <property type="project" value="InterPro"/>
</dbReference>